<gene>
    <name evidence="4" type="ORF">FCM35_KLT06245</name>
</gene>
<dbReference type="Pfam" id="PF14381">
    <property type="entry name" value="EDR1_CTR1_ARMC3_pept"/>
    <property type="match status" value="1"/>
</dbReference>
<evidence type="ECO:0000313" key="4">
    <source>
        <dbReference type="EMBL" id="KAF3329167.1"/>
    </source>
</evidence>
<keyword evidence="1" id="KW-0677">Repeat</keyword>
<evidence type="ECO:0000313" key="5">
    <source>
        <dbReference type="Proteomes" id="UP000623129"/>
    </source>
</evidence>
<sequence>MKNFLKKLHIVPSHATDDVEPAHEQQKPPLTGISNWLNSVTSKHPSPTRTPPNGQEAGGSSVGSSSETVSLGRMRRVSLSTASPGPEAAASSASSSSETVGSERMRRESGSGAPPPPVRELPAAEVGTTAASAPVVTEEDDLEDYQLQLALELSAREDPEAVQIEVAKQISLGSCPVESTPAEVIAYRYWSYNALSYDDKILDGFYDFYGIWDDPRSPKMPSLLDLQEKLSSGNYSWEAVLVNRAEDADLVRLEQKALIMAAESRSSDSPFVGGVLVQRLASLVADYMGGKISEPERMLLSYHSLRNYLREIGGSVVLLLGRITIGLARHRALMFKVLADSLEIPCRIVKGKHYTGSGDGALNIVKFDDGREFIVDLMTDPGILIPSDGGVTVSREYEQQSLFPSNHFNRGNDKSSMNVCSFSAPSSSVGCSSQISGATNTEPNSIENPRSRDSEAESKLDTKLNTSQTSPAARRKKKVKDVSKYMINAAKENPKLAQKLHDVLVESGVEAPPDLFSELSAEPLDDQETTSIVTYETKKRSGPHGPFLPNLSPIKSVEGAGTGTALSNMPVRGSCSCNSCCGSFFNGCCCS</sequence>
<comment type="caution">
    <text evidence="4">The sequence shown here is derived from an EMBL/GenBank/DDBJ whole genome shotgun (WGS) entry which is preliminary data.</text>
</comment>
<proteinExistence type="predicted"/>
<evidence type="ECO:0000256" key="2">
    <source>
        <dbReference type="SAM" id="MobiDB-lite"/>
    </source>
</evidence>
<name>A0A833QYB3_9POAL</name>
<evidence type="ECO:0000256" key="1">
    <source>
        <dbReference type="ARBA" id="ARBA00022737"/>
    </source>
</evidence>
<feature type="compositionally biased region" description="Polar residues" evidence="2">
    <location>
        <begin position="437"/>
        <end position="448"/>
    </location>
</feature>
<keyword evidence="5" id="KW-1185">Reference proteome</keyword>
<feature type="domain" description="EDR1/CTR1/ARMC3-like peptidase-like" evidence="3">
    <location>
        <begin position="182"/>
        <end position="385"/>
    </location>
</feature>
<accession>A0A833QYB3</accession>
<feature type="compositionally biased region" description="Basic and acidic residues" evidence="2">
    <location>
        <begin position="449"/>
        <end position="462"/>
    </location>
</feature>
<dbReference type="OrthoDB" id="339325at2759"/>
<dbReference type="InterPro" id="IPR052441">
    <property type="entry name" value="Armadillo-Ser/Thr_Kinase"/>
</dbReference>
<dbReference type="InterPro" id="IPR055164">
    <property type="entry name" value="EDR1/CTR1/ARMC3-like_pept-like"/>
</dbReference>
<dbReference type="Proteomes" id="UP000623129">
    <property type="component" value="Unassembled WGS sequence"/>
</dbReference>
<keyword evidence="4" id="KW-0418">Kinase</keyword>
<dbReference type="PANTHER" id="PTHR46618">
    <property type="entry name" value="ARMADILLO REPEAT-CONTAINING PROTEIN 3"/>
    <property type="match status" value="1"/>
</dbReference>
<organism evidence="4 5">
    <name type="scientific">Carex littledalei</name>
    <dbReference type="NCBI Taxonomy" id="544730"/>
    <lineage>
        <taxon>Eukaryota</taxon>
        <taxon>Viridiplantae</taxon>
        <taxon>Streptophyta</taxon>
        <taxon>Embryophyta</taxon>
        <taxon>Tracheophyta</taxon>
        <taxon>Spermatophyta</taxon>
        <taxon>Magnoliopsida</taxon>
        <taxon>Liliopsida</taxon>
        <taxon>Poales</taxon>
        <taxon>Cyperaceae</taxon>
        <taxon>Cyperoideae</taxon>
        <taxon>Cariceae</taxon>
        <taxon>Carex</taxon>
        <taxon>Carex subgen. Euthyceras</taxon>
    </lineage>
</organism>
<dbReference type="GO" id="GO:0016301">
    <property type="term" value="F:kinase activity"/>
    <property type="evidence" value="ECO:0007669"/>
    <property type="project" value="UniProtKB-KW"/>
</dbReference>
<protein>
    <submittedName>
        <fullName evidence="4">Serine/threonine-protein kinase EDR1-like isoform X2</fullName>
    </submittedName>
</protein>
<evidence type="ECO:0000259" key="3">
    <source>
        <dbReference type="Pfam" id="PF14381"/>
    </source>
</evidence>
<keyword evidence="4" id="KW-0808">Transferase</keyword>
<feature type="region of interest" description="Disordered" evidence="2">
    <location>
        <begin position="1"/>
        <end position="121"/>
    </location>
</feature>
<dbReference type="PANTHER" id="PTHR46618:SF1">
    <property type="entry name" value="ARMADILLO REPEAT-CONTAINING PROTEIN 3"/>
    <property type="match status" value="1"/>
</dbReference>
<dbReference type="AlphaFoldDB" id="A0A833QYB3"/>
<dbReference type="EMBL" id="SWLB01000015">
    <property type="protein sequence ID" value="KAF3329167.1"/>
    <property type="molecule type" value="Genomic_DNA"/>
</dbReference>
<feature type="compositionally biased region" description="Basic and acidic residues" evidence="2">
    <location>
        <begin position="15"/>
        <end position="26"/>
    </location>
</feature>
<feature type="compositionally biased region" description="Polar residues" evidence="2">
    <location>
        <begin position="32"/>
        <end position="53"/>
    </location>
</feature>
<reference evidence="4" key="1">
    <citation type="submission" date="2020-01" db="EMBL/GenBank/DDBJ databases">
        <title>Genome sequence of Kobresia littledalei, the first chromosome-level genome in the family Cyperaceae.</title>
        <authorList>
            <person name="Qu G."/>
        </authorList>
    </citation>
    <scope>NUCLEOTIDE SEQUENCE</scope>
    <source>
        <strain evidence="4">C.B.Clarke</strain>
        <tissue evidence="4">Leaf</tissue>
    </source>
</reference>
<feature type="region of interest" description="Disordered" evidence="2">
    <location>
        <begin position="428"/>
        <end position="480"/>
    </location>
</feature>
<feature type="compositionally biased region" description="Low complexity" evidence="2">
    <location>
        <begin position="62"/>
        <end position="72"/>
    </location>
</feature>
<feature type="compositionally biased region" description="Low complexity" evidence="2">
    <location>
        <begin position="80"/>
        <end position="100"/>
    </location>
</feature>